<dbReference type="EMBL" id="JAKGSI010000005">
    <property type="protein sequence ID" value="MCF4007573.1"/>
    <property type="molecule type" value="Genomic_DNA"/>
</dbReference>
<name>A0A9X1QTP0_9CORY</name>
<dbReference type="RefSeq" id="WP_236119721.1">
    <property type="nucleotide sequence ID" value="NZ_JAKGSI010000005.1"/>
</dbReference>
<keyword evidence="2" id="KW-1185">Reference proteome</keyword>
<comment type="caution">
    <text evidence="1">The sequence shown here is derived from an EMBL/GenBank/DDBJ whole genome shotgun (WGS) entry which is preliminary data.</text>
</comment>
<organism evidence="1 2">
    <name type="scientific">Corynebacterium uropygiale</name>
    <dbReference type="NCBI Taxonomy" id="1775911"/>
    <lineage>
        <taxon>Bacteria</taxon>
        <taxon>Bacillati</taxon>
        <taxon>Actinomycetota</taxon>
        <taxon>Actinomycetes</taxon>
        <taxon>Mycobacteriales</taxon>
        <taxon>Corynebacteriaceae</taxon>
        <taxon>Corynebacterium</taxon>
    </lineage>
</organism>
<reference evidence="1" key="1">
    <citation type="submission" date="2022-01" db="EMBL/GenBank/DDBJ databases">
        <title>Corynebacterium sp. nov isolated from isolated from the feces of the greater white-fronted geese (Anser albifrons) at Poyang Lake, PR China.</title>
        <authorList>
            <person name="Liu Q."/>
        </authorList>
    </citation>
    <scope>NUCLEOTIDE SEQUENCE</scope>
    <source>
        <strain evidence="1">JCM 32435</strain>
    </source>
</reference>
<dbReference type="PANTHER" id="PTHR36849">
    <property type="entry name" value="CYTOPLASMIC PROTEIN-RELATED"/>
    <property type="match status" value="1"/>
</dbReference>
<evidence type="ECO:0000313" key="2">
    <source>
        <dbReference type="Proteomes" id="UP001139336"/>
    </source>
</evidence>
<proteinExistence type="predicted"/>
<gene>
    <name evidence="1" type="ORF">L1O03_10390</name>
</gene>
<dbReference type="Proteomes" id="UP001139336">
    <property type="component" value="Unassembled WGS sequence"/>
</dbReference>
<dbReference type="Pfam" id="PF22752">
    <property type="entry name" value="DUF488-N3i"/>
    <property type="match status" value="1"/>
</dbReference>
<evidence type="ECO:0000313" key="1">
    <source>
        <dbReference type="EMBL" id="MCF4007573.1"/>
    </source>
</evidence>
<dbReference type="InterPro" id="IPR052552">
    <property type="entry name" value="YeaO-like"/>
</dbReference>
<accession>A0A9X1QTP0</accession>
<dbReference type="PANTHER" id="PTHR36849:SF1">
    <property type="entry name" value="CYTOPLASMIC PROTEIN"/>
    <property type="match status" value="1"/>
</dbReference>
<sequence length="134" mass="15374">MARETDVHTLKIHDYLKDPGLAQGAVVLVDRLWPRGIKKADVPLDAWLKDVAPSPDLRRWFHHEPERFEEFSRRYREELAVSNNDVESLEKLAEKGPVTLLFAARDRDVNHAVVLASWLADRLADGNARPQRDS</sequence>
<dbReference type="AlphaFoldDB" id="A0A9X1QTP0"/>
<protein>
    <submittedName>
        <fullName evidence="1">DUF488 family protein</fullName>
    </submittedName>
</protein>